<evidence type="ECO:0000313" key="8">
    <source>
        <dbReference type="EMBL" id="GEQ14093.1"/>
    </source>
</evidence>
<sequence>MAKDTPQPETVDTEGAAPAADDAAPAADDANADVAQMSYEAARDELVDIVARLENGQVGLEDSMGLWQRGEVLAAHCAQWLDEAEAKLSE</sequence>
<dbReference type="NCBIfam" id="NF002139">
    <property type="entry name" value="PRK00977.1-3"/>
    <property type="match status" value="1"/>
</dbReference>
<comment type="similarity">
    <text evidence="1">Belongs to the XseB family.</text>
</comment>
<evidence type="ECO:0000256" key="1">
    <source>
        <dbReference type="ARBA" id="ARBA00009998"/>
    </source>
</evidence>
<evidence type="ECO:0000256" key="5">
    <source>
        <dbReference type="ARBA" id="ARBA00022839"/>
    </source>
</evidence>
<keyword evidence="9" id="KW-1185">Reference proteome</keyword>
<dbReference type="GO" id="GO:0008855">
    <property type="term" value="F:exodeoxyribonuclease VII activity"/>
    <property type="evidence" value="ECO:0007669"/>
    <property type="project" value="UniProtKB-UniRule"/>
</dbReference>
<organism evidence="8 9">
    <name type="scientific">Knoellia locipacati</name>
    <dbReference type="NCBI Taxonomy" id="882824"/>
    <lineage>
        <taxon>Bacteria</taxon>
        <taxon>Bacillati</taxon>
        <taxon>Actinomycetota</taxon>
        <taxon>Actinomycetes</taxon>
        <taxon>Micrococcales</taxon>
        <taxon>Intrasporangiaceae</taxon>
        <taxon>Knoellia</taxon>
    </lineage>
</organism>
<keyword evidence="2" id="KW-0963">Cytoplasm</keyword>
<keyword evidence="4" id="KW-0378">Hydrolase</keyword>
<dbReference type="NCBIfam" id="TIGR01280">
    <property type="entry name" value="xseB"/>
    <property type="match status" value="1"/>
</dbReference>
<dbReference type="RefSeq" id="WP_147064851.1">
    <property type="nucleotide sequence ID" value="NZ_BAABDN010000001.1"/>
</dbReference>
<evidence type="ECO:0000256" key="6">
    <source>
        <dbReference type="NCBIfam" id="TIGR01280"/>
    </source>
</evidence>
<dbReference type="InterPro" id="IPR037004">
    <property type="entry name" value="Exonuc_VII_ssu_sf"/>
</dbReference>
<evidence type="ECO:0000256" key="3">
    <source>
        <dbReference type="ARBA" id="ARBA00022722"/>
    </source>
</evidence>
<dbReference type="GO" id="GO:0006308">
    <property type="term" value="P:DNA catabolic process"/>
    <property type="evidence" value="ECO:0007669"/>
    <property type="project" value="UniProtKB-UniRule"/>
</dbReference>
<dbReference type="PANTHER" id="PTHR34137:SF1">
    <property type="entry name" value="EXODEOXYRIBONUCLEASE 7 SMALL SUBUNIT"/>
    <property type="match status" value="1"/>
</dbReference>
<dbReference type="PANTHER" id="PTHR34137">
    <property type="entry name" value="EXODEOXYRIBONUCLEASE 7 SMALL SUBUNIT"/>
    <property type="match status" value="1"/>
</dbReference>
<dbReference type="GO" id="GO:0009318">
    <property type="term" value="C:exodeoxyribonuclease VII complex"/>
    <property type="evidence" value="ECO:0007669"/>
    <property type="project" value="UniProtKB-UniRule"/>
</dbReference>
<accession>A0A512T1M4</accession>
<proteinExistence type="inferred from homology"/>
<feature type="region of interest" description="Disordered" evidence="7">
    <location>
        <begin position="1"/>
        <end position="36"/>
    </location>
</feature>
<dbReference type="AlphaFoldDB" id="A0A512T1M4"/>
<dbReference type="EMBL" id="BKBA01000008">
    <property type="protein sequence ID" value="GEQ14093.1"/>
    <property type="molecule type" value="Genomic_DNA"/>
</dbReference>
<keyword evidence="5" id="KW-0269">Exonuclease</keyword>
<evidence type="ECO:0000313" key="9">
    <source>
        <dbReference type="Proteomes" id="UP000321793"/>
    </source>
</evidence>
<protein>
    <recommendedName>
        <fullName evidence="6">Exodeoxyribonuclease VII small subunit</fullName>
        <ecNumber evidence="6">3.1.11.6</ecNumber>
    </recommendedName>
</protein>
<evidence type="ECO:0000256" key="7">
    <source>
        <dbReference type="SAM" id="MobiDB-lite"/>
    </source>
</evidence>
<dbReference type="Pfam" id="PF02609">
    <property type="entry name" value="Exonuc_VII_S"/>
    <property type="match status" value="1"/>
</dbReference>
<feature type="compositionally biased region" description="Low complexity" evidence="7">
    <location>
        <begin position="16"/>
        <end position="35"/>
    </location>
</feature>
<evidence type="ECO:0000256" key="2">
    <source>
        <dbReference type="ARBA" id="ARBA00022490"/>
    </source>
</evidence>
<reference evidence="8 9" key="1">
    <citation type="submission" date="2019-07" db="EMBL/GenBank/DDBJ databases">
        <title>Whole genome shotgun sequence of Knoellia locipacati NBRC 109775.</title>
        <authorList>
            <person name="Hosoyama A."/>
            <person name="Uohara A."/>
            <person name="Ohji S."/>
            <person name="Ichikawa N."/>
        </authorList>
    </citation>
    <scope>NUCLEOTIDE SEQUENCE [LARGE SCALE GENOMIC DNA]</scope>
    <source>
        <strain evidence="8 9">NBRC 109775</strain>
    </source>
</reference>
<dbReference type="OrthoDB" id="5244334at2"/>
<dbReference type="EC" id="3.1.11.6" evidence="6"/>
<name>A0A512T1M4_9MICO</name>
<keyword evidence="3" id="KW-0540">Nuclease</keyword>
<gene>
    <name evidence="8" type="ORF">KLO01_21400</name>
</gene>
<dbReference type="SUPFAM" id="SSF116842">
    <property type="entry name" value="XseB-like"/>
    <property type="match status" value="1"/>
</dbReference>
<comment type="caution">
    <text evidence="8">The sequence shown here is derived from an EMBL/GenBank/DDBJ whole genome shotgun (WGS) entry which is preliminary data.</text>
</comment>
<dbReference type="GO" id="GO:0005829">
    <property type="term" value="C:cytosol"/>
    <property type="evidence" value="ECO:0007669"/>
    <property type="project" value="TreeGrafter"/>
</dbReference>
<evidence type="ECO:0000256" key="4">
    <source>
        <dbReference type="ARBA" id="ARBA00022801"/>
    </source>
</evidence>
<dbReference type="InterPro" id="IPR003761">
    <property type="entry name" value="Exonuc_VII_S"/>
</dbReference>
<dbReference type="Gene3D" id="1.10.287.1040">
    <property type="entry name" value="Exonuclease VII, small subunit"/>
    <property type="match status" value="1"/>
</dbReference>
<dbReference type="Proteomes" id="UP000321793">
    <property type="component" value="Unassembled WGS sequence"/>
</dbReference>